<dbReference type="AlphaFoldDB" id="A0AAV1E2S8"/>
<organism evidence="3 4">
    <name type="scientific">Oldenlandia corymbosa var. corymbosa</name>
    <dbReference type="NCBI Taxonomy" id="529605"/>
    <lineage>
        <taxon>Eukaryota</taxon>
        <taxon>Viridiplantae</taxon>
        <taxon>Streptophyta</taxon>
        <taxon>Embryophyta</taxon>
        <taxon>Tracheophyta</taxon>
        <taxon>Spermatophyta</taxon>
        <taxon>Magnoliopsida</taxon>
        <taxon>eudicotyledons</taxon>
        <taxon>Gunneridae</taxon>
        <taxon>Pentapetalae</taxon>
        <taxon>asterids</taxon>
        <taxon>lamiids</taxon>
        <taxon>Gentianales</taxon>
        <taxon>Rubiaceae</taxon>
        <taxon>Rubioideae</taxon>
        <taxon>Spermacoceae</taxon>
        <taxon>Hedyotis-Oldenlandia complex</taxon>
        <taxon>Oldenlandia</taxon>
    </lineage>
</organism>
<dbReference type="NCBIfam" id="TIGR01571">
    <property type="entry name" value="A_thal_Cys_rich"/>
    <property type="match status" value="1"/>
</dbReference>
<feature type="region of interest" description="Disordered" evidence="1">
    <location>
        <begin position="1"/>
        <end position="175"/>
    </location>
</feature>
<feature type="compositionally biased region" description="Polar residues" evidence="1">
    <location>
        <begin position="165"/>
        <end position="175"/>
    </location>
</feature>
<sequence length="327" mass="36328">MGRDPNAGTQQRGQQQPQEHPFRPAALSQIPETIDDPFGSPIHQGTNYQNDESSKKSRGGVSMAATAFPPQSSQQNQNAPQHPTQFPPQNTSQMKSPANFQGQPQSFPQADQPHAFSPPQEEQPQPFPPPQDFHQPPPHSFQHPNMAQYQVPPNFPNAGAGSSAGIGQNPINQSMQNQNPFQVQLNNIPTQAWRTELFGCMDDPTNAFMTACFPFVTFGQIAEILDNGQTSCATSGMLYFFISLFGTPCLLSCAYRTKLRRRFGLIETPAPDWLVHLCCSPCAICQEYRELQQRGLDPSIGWEGNVARSRQRVQMNMTPPMKQNMMA</sequence>
<evidence type="ECO:0000256" key="2">
    <source>
        <dbReference type="SAM" id="Phobius"/>
    </source>
</evidence>
<accession>A0AAV1E2S8</accession>
<reference evidence="3" key="1">
    <citation type="submission" date="2023-03" db="EMBL/GenBank/DDBJ databases">
        <authorList>
            <person name="Julca I."/>
        </authorList>
    </citation>
    <scope>NUCLEOTIDE SEQUENCE</scope>
</reference>
<feature type="compositionally biased region" description="Polar residues" evidence="1">
    <location>
        <begin position="87"/>
        <end position="109"/>
    </location>
</feature>
<feature type="transmembrane region" description="Helical" evidence="2">
    <location>
        <begin position="237"/>
        <end position="255"/>
    </location>
</feature>
<evidence type="ECO:0000256" key="1">
    <source>
        <dbReference type="SAM" id="MobiDB-lite"/>
    </source>
</evidence>
<evidence type="ECO:0000313" key="4">
    <source>
        <dbReference type="Proteomes" id="UP001161247"/>
    </source>
</evidence>
<feature type="compositionally biased region" description="Pro residues" evidence="1">
    <location>
        <begin position="125"/>
        <end position="139"/>
    </location>
</feature>
<gene>
    <name evidence="3" type="ORF">OLC1_LOCUS20586</name>
</gene>
<keyword evidence="2" id="KW-0812">Transmembrane</keyword>
<dbReference type="EMBL" id="OX459124">
    <property type="protein sequence ID" value="CAI9113617.1"/>
    <property type="molecule type" value="Genomic_DNA"/>
</dbReference>
<dbReference type="Pfam" id="PF04749">
    <property type="entry name" value="PLAC8"/>
    <property type="match status" value="1"/>
</dbReference>
<feature type="compositionally biased region" description="Low complexity" evidence="1">
    <location>
        <begin position="69"/>
        <end position="83"/>
    </location>
</feature>
<protein>
    <submittedName>
        <fullName evidence="3">OLC1v1014252C1</fullName>
    </submittedName>
</protein>
<keyword evidence="2" id="KW-0472">Membrane</keyword>
<evidence type="ECO:0000313" key="3">
    <source>
        <dbReference type="EMBL" id="CAI9113617.1"/>
    </source>
</evidence>
<dbReference type="Proteomes" id="UP001161247">
    <property type="component" value="Chromosome 7"/>
</dbReference>
<keyword evidence="2" id="KW-1133">Transmembrane helix</keyword>
<dbReference type="InterPro" id="IPR006461">
    <property type="entry name" value="PLAC_motif_containing"/>
</dbReference>
<keyword evidence="4" id="KW-1185">Reference proteome</keyword>
<dbReference type="PANTHER" id="PTHR15907">
    <property type="entry name" value="DUF614 FAMILY PROTEIN-RELATED"/>
    <property type="match status" value="1"/>
</dbReference>
<proteinExistence type="predicted"/>
<name>A0AAV1E2S8_OLDCO</name>